<protein>
    <submittedName>
        <fullName evidence="2">Uncharacterized protein</fullName>
    </submittedName>
</protein>
<dbReference type="Proteomes" id="UP000663852">
    <property type="component" value="Unassembled WGS sequence"/>
</dbReference>
<feature type="transmembrane region" description="Helical" evidence="1">
    <location>
        <begin position="114"/>
        <end position="135"/>
    </location>
</feature>
<proteinExistence type="predicted"/>
<evidence type="ECO:0000256" key="1">
    <source>
        <dbReference type="SAM" id="Phobius"/>
    </source>
</evidence>
<evidence type="ECO:0000313" key="3">
    <source>
        <dbReference type="EMBL" id="CAF1199118.1"/>
    </source>
</evidence>
<evidence type="ECO:0000313" key="5">
    <source>
        <dbReference type="Proteomes" id="UP000663852"/>
    </source>
</evidence>
<evidence type="ECO:0000313" key="2">
    <source>
        <dbReference type="EMBL" id="CAF1108521.1"/>
    </source>
</evidence>
<name>A0A814PNT3_ADIRI</name>
<dbReference type="EMBL" id="CAJNOJ010000100">
    <property type="protein sequence ID" value="CAF1108521.1"/>
    <property type="molecule type" value="Genomic_DNA"/>
</dbReference>
<accession>A0A814PNT3</accession>
<gene>
    <name evidence="2" type="ORF">EDS130_LOCUS20377</name>
    <name evidence="3" type="ORF">XAT740_LOCUS23572</name>
</gene>
<evidence type="ECO:0000313" key="4">
    <source>
        <dbReference type="Proteomes" id="UP000663828"/>
    </source>
</evidence>
<keyword evidence="4" id="KW-1185">Reference proteome</keyword>
<reference evidence="2" key="1">
    <citation type="submission" date="2021-02" db="EMBL/GenBank/DDBJ databases">
        <authorList>
            <person name="Nowell W R."/>
        </authorList>
    </citation>
    <scope>NUCLEOTIDE SEQUENCE</scope>
</reference>
<feature type="transmembrane region" description="Helical" evidence="1">
    <location>
        <begin position="77"/>
        <end position="102"/>
    </location>
</feature>
<dbReference type="AlphaFoldDB" id="A0A814PNT3"/>
<feature type="transmembrane region" description="Helical" evidence="1">
    <location>
        <begin position="6"/>
        <end position="29"/>
    </location>
</feature>
<keyword evidence="1" id="KW-1133">Transmembrane helix</keyword>
<organism evidence="2 5">
    <name type="scientific">Adineta ricciae</name>
    <name type="common">Rotifer</name>
    <dbReference type="NCBI Taxonomy" id="249248"/>
    <lineage>
        <taxon>Eukaryota</taxon>
        <taxon>Metazoa</taxon>
        <taxon>Spiralia</taxon>
        <taxon>Gnathifera</taxon>
        <taxon>Rotifera</taxon>
        <taxon>Eurotatoria</taxon>
        <taxon>Bdelloidea</taxon>
        <taxon>Adinetida</taxon>
        <taxon>Adinetidae</taxon>
        <taxon>Adineta</taxon>
    </lineage>
</organism>
<comment type="caution">
    <text evidence="2">The sequence shown here is derived from an EMBL/GenBank/DDBJ whole genome shotgun (WGS) entry which is preliminary data.</text>
</comment>
<keyword evidence="1" id="KW-0812">Transmembrane</keyword>
<dbReference type="EMBL" id="CAJNOR010001786">
    <property type="protein sequence ID" value="CAF1199118.1"/>
    <property type="molecule type" value="Genomic_DNA"/>
</dbReference>
<sequence>MYCQRVFFWVFLLIYIATGILLAIIAHWIHNTSDGYKQYGSHISHLARYYIGGISLYIIITSFIHIIIGFACQKRLIFFRAAVIFLVLGIIVEIVTVALVFLMRTGIPAPLQKTTLIVISSLTAYLFVLQMYGIIASLSYHSELRHSYEIVSSK</sequence>
<dbReference type="OrthoDB" id="10420795at2759"/>
<keyword evidence="1" id="KW-0472">Membrane</keyword>
<dbReference type="Proteomes" id="UP000663828">
    <property type="component" value="Unassembled WGS sequence"/>
</dbReference>
<feature type="transmembrane region" description="Helical" evidence="1">
    <location>
        <begin position="49"/>
        <end position="71"/>
    </location>
</feature>